<dbReference type="EMBL" id="OIVN01005445">
    <property type="protein sequence ID" value="SPD22471.1"/>
    <property type="molecule type" value="Genomic_DNA"/>
</dbReference>
<dbReference type="GO" id="GO:0022857">
    <property type="term" value="F:transmembrane transporter activity"/>
    <property type="evidence" value="ECO:0007669"/>
    <property type="project" value="InterPro"/>
</dbReference>
<feature type="transmembrane region" description="Helical" evidence="6">
    <location>
        <begin position="119"/>
        <end position="141"/>
    </location>
</feature>
<proteinExistence type="inferred from homology"/>
<accession>A0A2N9IEZ7</accession>
<feature type="transmembrane region" description="Helical" evidence="6">
    <location>
        <begin position="185"/>
        <end position="205"/>
    </location>
</feature>
<dbReference type="SUPFAM" id="SSF103481">
    <property type="entry name" value="Multidrug resistance efflux transporter EmrE"/>
    <property type="match status" value="1"/>
</dbReference>
<dbReference type="InterPro" id="IPR037185">
    <property type="entry name" value="EmrE-like"/>
</dbReference>
<evidence type="ECO:0000256" key="1">
    <source>
        <dbReference type="ARBA" id="ARBA00004141"/>
    </source>
</evidence>
<evidence type="ECO:0000256" key="2">
    <source>
        <dbReference type="ARBA" id="ARBA00007635"/>
    </source>
</evidence>
<keyword evidence="4 6" id="KW-1133">Transmembrane helix</keyword>
<reference evidence="8" key="1">
    <citation type="submission" date="2018-02" db="EMBL/GenBank/DDBJ databases">
        <authorList>
            <person name="Cohen D.B."/>
            <person name="Kent A.D."/>
        </authorList>
    </citation>
    <scope>NUCLEOTIDE SEQUENCE</scope>
</reference>
<name>A0A2N9IEZ7_FAGSY</name>
<dbReference type="InterPro" id="IPR000620">
    <property type="entry name" value="EamA_dom"/>
</dbReference>
<evidence type="ECO:0000256" key="3">
    <source>
        <dbReference type="ARBA" id="ARBA00022692"/>
    </source>
</evidence>
<feature type="transmembrane region" description="Helical" evidence="6">
    <location>
        <begin position="45"/>
        <end position="66"/>
    </location>
</feature>
<gene>
    <name evidence="8" type="ORF">FSB_LOCUS50353</name>
</gene>
<dbReference type="PANTHER" id="PTHR31218">
    <property type="entry name" value="WAT1-RELATED PROTEIN"/>
    <property type="match status" value="1"/>
</dbReference>
<feature type="transmembrane region" description="Helical" evidence="6">
    <location>
        <begin position="217"/>
        <end position="238"/>
    </location>
</feature>
<dbReference type="InterPro" id="IPR030184">
    <property type="entry name" value="WAT1-related"/>
</dbReference>
<feature type="transmembrane region" description="Helical" evidence="6">
    <location>
        <begin position="12"/>
        <end position="33"/>
    </location>
</feature>
<evidence type="ECO:0000256" key="6">
    <source>
        <dbReference type="RuleBase" id="RU363077"/>
    </source>
</evidence>
<organism evidence="8">
    <name type="scientific">Fagus sylvatica</name>
    <name type="common">Beechnut</name>
    <dbReference type="NCBI Taxonomy" id="28930"/>
    <lineage>
        <taxon>Eukaryota</taxon>
        <taxon>Viridiplantae</taxon>
        <taxon>Streptophyta</taxon>
        <taxon>Embryophyta</taxon>
        <taxon>Tracheophyta</taxon>
        <taxon>Spermatophyta</taxon>
        <taxon>Magnoliopsida</taxon>
        <taxon>eudicotyledons</taxon>
        <taxon>Gunneridae</taxon>
        <taxon>Pentapetalae</taxon>
        <taxon>rosids</taxon>
        <taxon>fabids</taxon>
        <taxon>Fagales</taxon>
        <taxon>Fagaceae</taxon>
        <taxon>Fagus</taxon>
    </lineage>
</organism>
<comment type="subcellular location">
    <subcellularLocation>
        <location evidence="1 6">Membrane</location>
        <topology evidence="1 6">Multi-pass membrane protein</topology>
    </subcellularLocation>
</comment>
<dbReference type="AlphaFoldDB" id="A0A2N9IEZ7"/>
<evidence type="ECO:0000256" key="5">
    <source>
        <dbReference type="ARBA" id="ARBA00023136"/>
    </source>
</evidence>
<feature type="transmembrane region" description="Helical" evidence="6">
    <location>
        <begin position="244"/>
        <end position="262"/>
    </location>
</feature>
<dbReference type="GO" id="GO:0016020">
    <property type="term" value="C:membrane"/>
    <property type="evidence" value="ECO:0007669"/>
    <property type="project" value="UniProtKB-SubCell"/>
</dbReference>
<keyword evidence="3 6" id="KW-0812">Transmembrane</keyword>
<evidence type="ECO:0000313" key="8">
    <source>
        <dbReference type="EMBL" id="SPD22471.1"/>
    </source>
</evidence>
<comment type="similarity">
    <text evidence="2 6">Belongs to the drug/metabolite transporter (DMT) superfamily. Plant drug/metabolite exporter (P-DME) (TC 2.A.7.4) family.</text>
</comment>
<evidence type="ECO:0000259" key="7">
    <source>
        <dbReference type="Pfam" id="PF00892"/>
    </source>
</evidence>
<sequence>MNLYKVIELAVVNHLPLLSMIVTQLSYAGMALITKAAFNEGMSPLVLNAYRQAIATVVLAPFAFLFERMESVGWRSCCGILKIGGMLIAVGGAMLLSFYRGPPVGSSTETPSQVGDQTMNLFVGPLLMFLSAVTGSLWLIMQPNLLKQYPTRLRLSTLQCLLSSVQCTVIAAALQRNSNSWKIGWNIQLASLAYCGVVVTGFTYGLQVWCLEKKGPFYVAIFYPLALLVTTIFSALVWSEKLRWGSLLGGVMIVGGLYFVLWGRSKEDNQVLLKTEPLSEKGQDVETG</sequence>
<protein>
    <recommendedName>
        <fullName evidence="6">WAT1-related protein</fullName>
    </recommendedName>
</protein>
<keyword evidence="5 6" id="KW-0472">Membrane</keyword>
<feature type="domain" description="EamA" evidence="7">
    <location>
        <begin position="124"/>
        <end position="261"/>
    </location>
</feature>
<dbReference type="Pfam" id="PF00892">
    <property type="entry name" value="EamA"/>
    <property type="match status" value="1"/>
</dbReference>
<feature type="transmembrane region" description="Helical" evidence="6">
    <location>
        <begin position="78"/>
        <end position="99"/>
    </location>
</feature>
<evidence type="ECO:0000256" key="4">
    <source>
        <dbReference type="ARBA" id="ARBA00022989"/>
    </source>
</evidence>